<evidence type="ECO:0000256" key="2">
    <source>
        <dbReference type="SAM" id="MobiDB-lite"/>
    </source>
</evidence>
<evidence type="ECO:0000256" key="1">
    <source>
        <dbReference type="ARBA" id="ARBA00022801"/>
    </source>
</evidence>
<dbReference type="GO" id="GO:0005737">
    <property type="term" value="C:cytoplasm"/>
    <property type="evidence" value="ECO:0007669"/>
    <property type="project" value="TreeGrafter"/>
</dbReference>
<dbReference type="Pfam" id="PF03959">
    <property type="entry name" value="FSH1"/>
    <property type="match status" value="1"/>
</dbReference>
<evidence type="ECO:0000313" key="5">
    <source>
        <dbReference type="Proteomes" id="UP000324022"/>
    </source>
</evidence>
<name>A0A5C3ER99_9BASI</name>
<keyword evidence="5" id="KW-1185">Reference proteome</keyword>
<dbReference type="Gene3D" id="3.40.50.1820">
    <property type="entry name" value="alpha/beta hydrolase"/>
    <property type="match status" value="1"/>
</dbReference>
<feature type="compositionally biased region" description="Low complexity" evidence="2">
    <location>
        <begin position="115"/>
        <end position="125"/>
    </location>
</feature>
<evidence type="ECO:0000313" key="4">
    <source>
        <dbReference type="EMBL" id="SPO31981.1"/>
    </source>
</evidence>
<evidence type="ECO:0000259" key="3">
    <source>
        <dbReference type="Pfam" id="PF03959"/>
    </source>
</evidence>
<dbReference type="GO" id="GO:0005634">
    <property type="term" value="C:nucleus"/>
    <property type="evidence" value="ECO:0007669"/>
    <property type="project" value="TreeGrafter"/>
</dbReference>
<reference evidence="4 5" key="1">
    <citation type="submission" date="2018-03" db="EMBL/GenBank/DDBJ databases">
        <authorList>
            <person name="Guldener U."/>
        </authorList>
    </citation>
    <scope>NUCLEOTIDE SEQUENCE [LARGE SCALE GENOMIC DNA]</scope>
    <source>
        <strain evidence="4 5">NBRC100155</strain>
    </source>
</reference>
<accession>A0A5C3ER99</accession>
<dbReference type="PANTHER" id="PTHR48070">
    <property type="entry name" value="ESTERASE OVCA2"/>
    <property type="match status" value="1"/>
</dbReference>
<protein>
    <recommendedName>
        <fullName evidence="3">Serine hydrolase domain-containing protein</fullName>
    </recommendedName>
</protein>
<dbReference type="AlphaFoldDB" id="A0A5C3ER99"/>
<sequence length="319" mass="35056">MPTRKLKLLALHGKGTSARIMKAQIKPIIDMLSDILEVHYLDGGAVSAPYQGIEIMFPTESYHAWYEQPTSVELHAAHSRVAQHLAVPTDLIRKQPRKDPVVITTSPERNDLGVFTPPETPTSSTPAFTTANLPLHRSPSLQSQHSRSFEPTITENGREALLRRFTHLVTGLDTPESYPSTAGPRTPLYAEHGLYDGLICFSQGCAVSTGLLLELGDKYGCGGLLPVRFVVLICGGRPFDRDGTMERVDSTSVVPIKLPSLHIHGRQDPGLDESRRLAALYCDANKQIIELDIGHCPPRRTSDVNLVAAAIRRMMLDLS</sequence>
<proteinExistence type="predicted"/>
<organism evidence="4 5">
    <name type="scientific">Ustilago trichophora</name>
    <dbReference type="NCBI Taxonomy" id="86804"/>
    <lineage>
        <taxon>Eukaryota</taxon>
        <taxon>Fungi</taxon>
        <taxon>Dikarya</taxon>
        <taxon>Basidiomycota</taxon>
        <taxon>Ustilaginomycotina</taxon>
        <taxon>Ustilaginomycetes</taxon>
        <taxon>Ustilaginales</taxon>
        <taxon>Ustilaginaceae</taxon>
        <taxon>Ustilago</taxon>
    </lineage>
</organism>
<dbReference type="PANTHER" id="PTHR48070:SF6">
    <property type="entry name" value="ESTERASE OVCA2"/>
    <property type="match status" value="1"/>
</dbReference>
<dbReference type="OrthoDB" id="414698at2759"/>
<dbReference type="InterPro" id="IPR050593">
    <property type="entry name" value="LovG"/>
</dbReference>
<keyword evidence="1" id="KW-0378">Hydrolase</keyword>
<dbReference type="SUPFAM" id="SSF53474">
    <property type="entry name" value="alpha/beta-Hydrolases"/>
    <property type="match status" value="1"/>
</dbReference>
<gene>
    <name evidence="4" type="ORF">UTRI_06704_B</name>
</gene>
<dbReference type="EMBL" id="OOIN01000042">
    <property type="protein sequence ID" value="SPO31981.1"/>
    <property type="molecule type" value="Genomic_DNA"/>
</dbReference>
<dbReference type="Proteomes" id="UP000324022">
    <property type="component" value="Unassembled WGS sequence"/>
</dbReference>
<dbReference type="InterPro" id="IPR005645">
    <property type="entry name" value="FSH-like_dom"/>
</dbReference>
<feature type="domain" description="Serine hydrolase" evidence="3">
    <location>
        <begin position="4"/>
        <end position="304"/>
    </location>
</feature>
<feature type="region of interest" description="Disordered" evidence="2">
    <location>
        <begin position="103"/>
        <end position="125"/>
    </location>
</feature>
<dbReference type="InterPro" id="IPR029058">
    <property type="entry name" value="AB_hydrolase_fold"/>
</dbReference>
<dbReference type="GO" id="GO:0016787">
    <property type="term" value="F:hydrolase activity"/>
    <property type="evidence" value="ECO:0007669"/>
    <property type="project" value="UniProtKB-KW"/>
</dbReference>